<organism evidence="1 2">
    <name type="scientific">Botryobasidium botryosum (strain FD-172 SS1)</name>
    <dbReference type="NCBI Taxonomy" id="930990"/>
    <lineage>
        <taxon>Eukaryota</taxon>
        <taxon>Fungi</taxon>
        <taxon>Dikarya</taxon>
        <taxon>Basidiomycota</taxon>
        <taxon>Agaricomycotina</taxon>
        <taxon>Agaricomycetes</taxon>
        <taxon>Cantharellales</taxon>
        <taxon>Botryobasidiaceae</taxon>
        <taxon>Botryobasidium</taxon>
    </lineage>
</organism>
<evidence type="ECO:0000313" key="2">
    <source>
        <dbReference type="Proteomes" id="UP000027195"/>
    </source>
</evidence>
<protein>
    <submittedName>
        <fullName evidence="1">Uncharacterized protein</fullName>
    </submittedName>
</protein>
<dbReference type="HOGENOM" id="CLU_2621723_0_0_1"/>
<dbReference type="InParanoid" id="A0A067N0W2"/>
<sequence>MCKKQAIYRSLAAQGSLQTQLSIYGVSSCRTWLDALHRIWHRSAVGVVYKGIFAYSSPSKTTAATWKSYRRHAIPLPY</sequence>
<dbReference type="PROSITE" id="PS51257">
    <property type="entry name" value="PROKAR_LIPOPROTEIN"/>
    <property type="match status" value="1"/>
</dbReference>
<evidence type="ECO:0000313" key="1">
    <source>
        <dbReference type="EMBL" id="KDQ17396.1"/>
    </source>
</evidence>
<accession>A0A067N0W2</accession>
<keyword evidence="2" id="KW-1185">Reference proteome</keyword>
<reference evidence="2" key="1">
    <citation type="journal article" date="2014" name="Proc. Natl. Acad. Sci. U.S.A.">
        <title>Extensive sampling of basidiomycete genomes demonstrates inadequacy of the white-rot/brown-rot paradigm for wood decay fungi.</title>
        <authorList>
            <person name="Riley R."/>
            <person name="Salamov A.A."/>
            <person name="Brown D.W."/>
            <person name="Nagy L.G."/>
            <person name="Floudas D."/>
            <person name="Held B.W."/>
            <person name="Levasseur A."/>
            <person name="Lombard V."/>
            <person name="Morin E."/>
            <person name="Otillar R."/>
            <person name="Lindquist E.A."/>
            <person name="Sun H."/>
            <person name="LaButti K.M."/>
            <person name="Schmutz J."/>
            <person name="Jabbour D."/>
            <person name="Luo H."/>
            <person name="Baker S.E."/>
            <person name="Pisabarro A.G."/>
            <person name="Walton J.D."/>
            <person name="Blanchette R.A."/>
            <person name="Henrissat B."/>
            <person name="Martin F."/>
            <person name="Cullen D."/>
            <person name="Hibbett D.S."/>
            <person name="Grigoriev I.V."/>
        </authorList>
    </citation>
    <scope>NUCLEOTIDE SEQUENCE [LARGE SCALE GENOMIC DNA]</scope>
    <source>
        <strain evidence="2">FD-172 SS1</strain>
    </source>
</reference>
<proteinExistence type="predicted"/>
<dbReference type="Proteomes" id="UP000027195">
    <property type="component" value="Unassembled WGS sequence"/>
</dbReference>
<gene>
    <name evidence="1" type="ORF">BOTBODRAFT_605921</name>
</gene>
<name>A0A067N0W2_BOTB1</name>
<dbReference type="AlphaFoldDB" id="A0A067N0W2"/>
<dbReference type="EMBL" id="KL198024">
    <property type="protein sequence ID" value="KDQ17396.1"/>
    <property type="molecule type" value="Genomic_DNA"/>
</dbReference>